<keyword evidence="3" id="KW-1185">Reference proteome</keyword>
<keyword evidence="1" id="KW-0812">Transmembrane</keyword>
<evidence type="ECO:0000313" key="3">
    <source>
        <dbReference type="Proteomes" id="UP000460435"/>
    </source>
</evidence>
<evidence type="ECO:0000256" key="1">
    <source>
        <dbReference type="SAM" id="Phobius"/>
    </source>
</evidence>
<proteinExistence type="predicted"/>
<dbReference type="AlphaFoldDB" id="A0A7K3LZ83"/>
<gene>
    <name evidence="2" type="ORF">F7O44_04535</name>
</gene>
<evidence type="ECO:0000313" key="2">
    <source>
        <dbReference type="EMBL" id="NDL56335.1"/>
    </source>
</evidence>
<comment type="caution">
    <text evidence="2">The sequence shown here is derived from an EMBL/GenBank/DDBJ whole genome shotgun (WGS) entry which is preliminary data.</text>
</comment>
<reference evidence="2 3" key="1">
    <citation type="submission" date="2019-11" db="EMBL/GenBank/DDBJ databases">
        <authorList>
            <person name="Li X.-J."/>
            <person name="Feng X.-M."/>
        </authorList>
    </citation>
    <scope>NUCLEOTIDE SEQUENCE [LARGE SCALE GENOMIC DNA]</scope>
    <source>
        <strain evidence="2 3">XMNu-373</strain>
    </source>
</reference>
<name>A0A7K3LZ83_9ACTN</name>
<dbReference type="Proteomes" id="UP000460435">
    <property type="component" value="Unassembled WGS sequence"/>
</dbReference>
<sequence>MTRPHPLTAMKEREWSQAWEEQQRIVDEQLKSQRGSWLPNVVERRRWGAMRWTSGRPGHAASSGRAVAETFVVLRPDRIDDGATERIVEALEEPAPTVRVLGFGLQRHHLIGLASGAAVVALLAVLVAAVTGMGAAGIILGIVVGGLAGAAGGAFASQYYVERQRAAVLADEELLRTVLGRYAPKSWTRLVEAASALEAAVPKNGGTRLDDPDTQTVEAIHIAMWEAAGLLLSSSDHTGMDVLAEGVERLERAHRGA</sequence>
<accession>A0A7K3LZ83</accession>
<organism evidence="2 3">
    <name type="scientific">Phytoactinopolyspora mesophila</name>
    <dbReference type="NCBI Taxonomy" id="2650750"/>
    <lineage>
        <taxon>Bacteria</taxon>
        <taxon>Bacillati</taxon>
        <taxon>Actinomycetota</taxon>
        <taxon>Actinomycetes</taxon>
        <taxon>Jiangellales</taxon>
        <taxon>Jiangellaceae</taxon>
        <taxon>Phytoactinopolyspora</taxon>
    </lineage>
</organism>
<keyword evidence="1" id="KW-0472">Membrane</keyword>
<protein>
    <submittedName>
        <fullName evidence="2">Uncharacterized protein</fullName>
    </submittedName>
</protein>
<keyword evidence="1" id="KW-1133">Transmembrane helix</keyword>
<feature type="transmembrane region" description="Helical" evidence="1">
    <location>
        <begin position="110"/>
        <end position="130"/>
    </location>
</feature>
<dbReference type="EMBL" id="WLZY01000001">
    <property type="protein sequence ID" value="NDL56335.1"/>
    <property type="molecule type" value="Genomic_DNA"/>
</dbReference>
<feature type="transmembrane region" description="Helical" evidence="1">
    <location>
        <begin position="136"/>
        <end position="156"/>
    </location>
</feature>